<reference evidence="2 3" key="1">
    <citation type="submission" date="2024-04" db="EMBL/GenBank/DDBJ databases">
        <authorList>
            <person name="Fracassetti M."/>
        </authorList>
    </citation>
    <scope>NUCLEOTIDE SEQUENCE [LARGE SCALE GENOMIC DNA]</scope>
</reference>
<accession>A0AAV2GQ58</accession>
<feature type="compositionally biased region" description="Polar residues" evidence="1">
    <location>
        <begin position="54"/>
        <end position="82"/>
    </location>
</feature>
<protein>
    <recommendedName>
        <fullName evidence="4">Late embryogenesis abundant protein</fullName>
    </recommendedName>
</protein>
<evidence type="ECO:0008006" key="4">
    <source>
        <dbReference type="Google" id="ProtNLM"/>
    </source>
</evidence>
<proteinExistence type="predicted"/>
<name>A0AAV2GQ58_9ROSI</name>
<dbReference type="Proteomes" id="UP001497516">
    <property type="component" value="Chromosome 9"/>
</dbReference>
<evidence type="ECO:0000313" key="3">
    <source>
        <dbReference type="Proteomes" id="UP001497516"/>
    </source>
</evidence>
<dbReference type="InterPro" id="IPR053325">
    <property type="entry name" value="H3-Acetyl_Activator"/>
</dbReference>
<organism evidence="2 3">
    <name type="scientific">Linum trigynum</name>
    <dbReference type="NCBI Taxonomy" id="586398"/>
    <lineage>
        <taxon>Eukaryota</taxon>
        <taxon>Viridiplantae</taxon>
        <taxon>Streptophyta</taxon>
        <taxon>Embryophyta</taxon>
        <taxon>Tracheophyta</taxon>
        <taxon>Spermatophyta</taxon>
        <taxon>Magnoliopsida</taxon>
        <taxon>eudicotyledons</taxon>
        <taxon>Gunneridae</taxon>
        <taxon>Pentapetalae</taxon>
        <taxon>rosids</taxon>
        <taxon>fabids</taxon>
        <taxon>Malpighiales</taxon>
        <taxon>Linaceae</taxon>
        <taxon>Linum</taxon>
    </lineage>
</organism>
<evidence type="ECO:0000256" key="1">
    <source>
        <dbReference type="SAM" id="MobiDB-lite"/>
    </source>
</evidence>
<dbReference type="EMBL" id="OZ034822">
    <property type="protein sequence ID" value="CAL1412607.1"/>
    <property type="molecule type" value="Genomic_DNA"/>
</dbReference>
<feature type="region of interest" description="Disordered" evidence="1">
    <location>
        <begin position="54"/>
        <end position="83"/>
    </location>
</feature>
<dbReference type="PANTHER" id="PTHR35706:SF1">
    <property type="entry name" value="EMBRYOGENESIS-LIKE PROTEIN"/>
    <property type="match status" value="1"/>
</dbReference>
<sequence>MHRRFRPSLCKSLLQPYCRTPQLPFSPDSIPPPHGFVKLLRQFHLVHTGITGNLHTQTPPFHRNPQTQKPRTGTARRWSSGSDLDVDREVDTINLKFAEAREELEMAMDSKETVYFDEEAECARDAVNEVLGLYDSLLVKLPEGERGAVQRSMGLKMEQLKAEVKQLED</sequence>
<gene>
    <name evidence="2" type="ORF">LTRI10_LOCUS51889</name>
</gene>
<evidence type="ECO:0000313" key="2">
    <source>
        <dbReference type="EMBL" id="CAL1412607.1"/>
    </source>
</evidence>
<dbReference type="PANTHER" id="PTHR35706">
    <property type="entry name" value="F14O23.11 PROTEIN"/>
    <property type="match status" value="1"/>
</dbReference>
<keyword evidence="3" id="KW-1185">Reference proteome</keyword>
<dbReference type="AlphaFoldDB" id="A0AAV2GQ58"/>